<protein>
    <submittedName>
        <fullName evidence="5">HAD family hydrolase</fullName>
    </submittedName>
</protein>
<organism evidence="5 6">
    <name type="scientific">Arthrobacter silviterrae</name>
    <dbReference type="NCBI Taxonomy" id="2026658"/>
    <lineage>
        <taxon>Bacteria</taxon>
        <taxon>Bacillati</taxon>
        <taxon>Actinomycetota</taxon>
        <taxon>Actinomycetes</taxon>
        <taxon>Micrococcales</taxon>
        <taxon>Micrococcaceae</taxon>
        <taxon>Arthrobacter</taxon>
    </lineage>
</organism>
<dbReference type="PRINTS" id="PR00413">
    <property type="entry name" value="HADHALOGNASE"/>
</dbReference>
<dbReference type="PANTHER" id="PTHR46470">
    <property type="entry name" value="N-ACYLNEURAMINATE-9-PHOSPHATASE"/>
    <property type="match status" value="1"/>
</dbReference>
<evidence type="ECO:0000256" key="2">
    <source>
        <dbReference type="ARBA" id="ARBA00022723"/>
    </source>
</evidence>
<evidence type="ECO:0000256" key="1">
    <source>
        <dbReference type="ARBA" id="ARBA00001946"/>
    </source>
</evidence>
<dbReference type="InterPro" id="IPR006549">
    <property type="entry name" value="HAD-SF_hydro_IIIA"/>
</dbReference>
<comment type="caution">
    <text evidence="5">The sequence shown here is derived from an EMBL/GenBank/DDBJ whole genome shotgun (WGS) entry which is preliminary data.</text>
</comment>
<dbReference type="Pfam" id="PF13419">
    <property type="entry name" value="HAD_2"/>
    <property type="match status" value="1"/>
</dbReference>
<keyword evidence="6" id="KW-1185">Reference proteome</keyword>
<dbReference type="SFLD" id="SFLDS00003">
    <property type="entry name" value="Haloacid_Dehalogenase"/>
    <property type="match status" value="1"/>
</dbReference>
<reference evidence="5 6" key="1">
    <citation type="submission" date="2020-02" db="EMBL/GenBank/DDBJ databases">
        <title>Genome sequence of the type strain DSM 27180 of Arthrobacter silviterrae.</title>
        <authorList>
            <person name="Gao J."/>
            <person name="Sun J."/>
        </authorList>
    </citation>
    <scope>NUCLEOTIDE SEQUENCE [LARGE SCALE GENOMIC DNA]</scope>
    <source>
        <strain evidence="5 6">DSM 27180</strain>
    </source>
</reference>
<dbReference type="SFLD" id="SFLDG01129">
    <property type="entry name" value="C1.5:_HAD__Beta-PGM__Phosphata"/>
    <property type="match status" value="1"/>
</dbReference>
<accession>A0ABX0DCV2</accession>
<dbReference type="InterPro" id="IPR036412">
    <property type="entry name" value="HAD-like_sf"/>
</dbReference>
<keyword evidence="3 5" id="KW-0378">Hydrolase</keyword>
<dbReference type="EMBL" id="JAAKZI010000001">
    <property type="protein sequence ID" value="NGN82007.1"/>
    <property type="molecule type" value="Genomic_DNA"/>
</dbReference>
<dbReference type="GO" id="GO:0016787">
    <property type="term" value="F:hydrolase activity"/>
    <property type="evidence" value="ECO:0007669"/>
    <property type="project" value="UniProtKB-KW"/>
</dbReference>
<keyword evidence="4" id="KW-0460">Magnesium</keyword>
<evidence type="ECO:0000313" key="6">
    <source>
        <dbReference type="Proteomes" id="UP000479226"/>
    </source>
</evidence>
<dbReference type="Gene3D" id="3.40.50.1000">
    <property type="entry name" value="HAD superfamily/HAD-like"/>
    <property type="match status" value="1"/>
</dbReference>
<proteinExistence type="predicted"/>
<dbReference type="InterPro" id="IPR051400">
    <property type="entry name" value="HAD-like_hydrolase"/>
</dbReference>
<dbReference type="SUPFAM" id="SSF56784">
    <property type="entry name" value="HAD-like"/>
    <property type="match status" value="1"/>
</dbReference>
<dbReference type="NCBIfam" id="TIGR01662">
    <property type="entry name" value="HAD-SF-IIIA"/>
    <property type="match status" value="1"/>
</dbReference>
<dbReference type="InterPro" id="IPR041492">
    <property type="entry name" value="HAD_2"/>
</dbReference>
<dbReference type="PANTHER" id="PTHR46470:SF2">
    <property type="entry name" value="GLYCERALDEHYDE 3-PHOSPHATE PHOSPHATASE"/>
    <property type="match status" value="1"/>
</dbReference>
<dbReference type="RefSeq" id="WP_165180092.1">
    <property type="nucleotide sequence ID" value="NZ_JAAKZI010000001.1"/>
</dbReference>
<evidence type="ECO:0000256" key="4">
    <source>
        <dbReference type="ARBA" id="ARBA00022842"/>
    </source>
</evidence>
<name>A0ABX0DCV2_9MICC</name>
<comment type="cofactor">
    <cofactor evidence="1">
        <name>Mg(2+)</name>
        <dbReference type="ChEBI" id="CHEBI:18420"/>
    </cofactor>
</comment>
<dbReference type="InterPro" id="IPR006439">
    <property type="entry name" value="HAD-SF_hydro_IA"/>
</dbReference>
<dbReference type="InterPro" id="IPR023214">
    <property type="entry name" value="HAD_sf"/>
</dbReference>
<gene>
    <name evidence="5" type="ORF">G6N77_00815</name>
</gene>
<dbReference type="NCBIfam" id="TIGR01549">
    <property type="entry name" value="HAD-SF-IA-v1"/>
    <property type="match status" value="1"/>
</dbReference>
<evidence type="ECO:0000256" key="3">
    <source>
        <dbReference type="ARBA" id="ARBA00022801"/>
    </source>
</evidence>
<dbReference type="Gene3D" id="1.10.150.520">
    <property type="match status" value="1"/>
</dbReference>
<keyword evidence="2" id="KW-0479">Metal-binding</keyword>
<evidence type="ECO:0000313" key="5">
    <source>
        <dbReference type="EMBL" id="NGN82007.1"/>
    </source>
</evidence>
<dbReference type="Proteomes" id="UP000479226">
    <property type="component" value="Unassembled WGS sequence"/>
</dbReference>
<sequence length="218" mass="24248">MLLLVDLDNTLVDRASAFNSWSVDFVRLLRRPDSEAAWLIESDRDGYEPRDSLARAIKERFRLDTAVEDLVDRLLYEHVDSMTMEDCTKKALKNAKEHGWKIAIVTNGTTTQQTLKIQRVGLEPYVDAVVISEAERVKKPDSKIFQIAAQRLNSELTGGWMVGDHPTADIAGGQAAGLETGWVSRGMEWPKQVRSPTLMAATAAEVIDNVVHRSALAS</sequence>